<proteinExistence type="predicted"/>
<keyword evidence="3" id="KW-1185">Reference proteome</keyword>
<evidence type="ECO:0000313" key="2">
    <source>
        <dbReference type="EMBL" id="OYO18718.1"/>
    </source>
</evidence>
<comment type="caution">
    <text evidence="2">The sequence shown here is derived from an EMBL/GenBank/DDBJ whole genome shotgun (WGS) entry which is preliminary data.</text>
</comment>
<dbReference type="OrthoDB" id="9775346at2"/>
<dbReference type="Proteomes" id="UP000216311">
    <property type="component" value="Unassembled WGS sequence"/>
</dbReference>
<feature type="region of interest" description="Disordered" evidence="1">
    <location>
        <begin position="1"/>
        <end position="47"/>
    </location>
</feature>
<sequence>MALLGQPRGAAVVPDLDHRRRVDRLETRHPPRDRAAPGPAHRLDAGVGDHHDVVGADVLSGAVVQLGHAIRAELAAAADPARAESMRAYLKSELPCHGIGNAAVRKLVAARLRGVALSAAEWERLIRELWDGAEYREERFAALSVARARARAYRRYAERPESLALYEYLIRTGAWWDLVDETAHLVEGVLVAHPEAAAAVLRRWAVDPDVWVRRVAITAQLHRGAGTDLALLADAIAGSVDDPDFFARKAIGWALRQYARTDPDWVRGYLAAHPELSPLSIREASKHL</sequence>
<dbReference type="PANTHER" id="PTHR34070:SF1">
    <property type="entry name" value="DNA ALKYLATION REPAIR PROTEIN"/>
    <property type="match status" value="1"/>
</dbReference>
<evidence type="ECO:0000256" key="1">
    <source>
        <dbReference type="SAM" id="MobiDB-lite"/>
    </source>
</evidence>
<dbReference type="EMBL" id="NMVQ01000043">
    <property type="protein sequence ID" value="OYO18718.1"/>
    <property type="molecule type" value="Genomic_DNA"/>
</dbReference>
<dbReference type="AlphaFoldDB" id="A0A255GSC5"/>
<organism evidence="2 3">
    <name type="scientific">Enemella dayhoffiae</name>
    <dbReference type="NCBI Taxonomy" id="2016507"/>
    <lineage>
        <taxon>Bacteria</taxon>
        <taxon>Bacillati</taxon>
        <taxon>Actinomycetota</taxon>
        <taxon>Actinomycetes</taxon>
        <taxon>Propionibacteriales</taxon>
        <taxon>Propionibacteriaceae</taxon>
        <taxon>Enemella</taxon>
    </lineage>
</organism>
<dbReference type="PANTHER" id="PTHR34070">
    <property type="entry name" value="ARMADILLO-TYPE FOLD"/>
    <property type="match status" value="1"/>
</dbReference>
<reference evidence="2 3" key="1">
    <citation type="submission" date="2017-07" db="EMBL/GenBank/DDBJ databases">
        <title>Draft whole genome sequences of clinical Proprionibacteriaceae strains.</title>
        <authorList>
            <person name="Bernier A.-M."/>
            <person name="Bernard K."/>
            <person name="Domingo M.-C."/>
        </authorList>
    </citation>
    <scope>NUCLEOTIDE SEQUENCE [LARGE SCALE GENOMIC DNA]</scope>
    <source>
        <strain evidence="2 3">NML 130396</strain>
    </source>
</reference>
<gene>
    <name evidence="2" type="ORF">CGZ93_14120</name>
</gene>
<name>A0A255GSC5_9ACTN</name>
<dbReference type="InterPro" id="IPR016024">
    <property type="entry name" value="ARM-type_fold"/>
</dbReference>
<protein>
    <submittedName>
        <fullName evidence="2">DNA alkylation repair protein</fullName>
    </submittedName>
</protein>
<dbReference type="Gene3D" id="1.25.10.90">
    <property type="match status" value="1"/>
</dbReference>
<evidence type="ECO:0000313" key="3">
    <source>
        <dbReference type="Proteomes" id="UP000216311"/>
    </source>
</evidence>
<dbReference type="Pfam" id="PF08713">
    <property type="entry name" value="DNA_alkylation"/>
    <property type="match status" value="1"/>
</dbReference>
<feature type="compositionally biased region" description="Basic and acidic residues" evidence="1">
    <location>
        <begin position="15"/>
        <end position="47"/>
    </location>
</feature>
<dbReference type="SUPFAM" id="SSF48371">
    <property type="entry name" value="ARM repeat"/>
    <property type="match status" value="1"/>
</dbReference>
<dbReference type="InterPro" id="IPR014825">
    <property type="entry name" value="DNA_alkylation"/>
</dbReference>
<accession>A0A255GSC5</accession>